<accession>A0A317DZ32</accession>
<dbReference type="GO" id="GO:0016746">
    <property type="term" value="F:acyltransferase activity"/>
    <property type="evidence" value="ECO:0007669"/>
    <property type="project" value="UniProtKB-KW"/>
</dbReference>
<dbReference type="EMBL" id="QGLF01000006">
    <property type="protein sequence ID" value="PWR18303.1"/>
    <property type="molecule type" value="Genomic_DNA"/>
</dbReference>
<protein>
    <submittedName>
        <fullName evidence="2">Acyltransferase</fullName>
    </submittedName>
</protein>
<gene>
    <name evidence="2" type="ORF">DKG75_20245</name>
</gene>
<feature type="domain" description="Phospholipid/glycerol acyltransferase" evidence="1">
    <location>
        <begin position="51"/>
        <end position="168"/>
    </location>
</feature>
<evidence type="ECO:0000313" key="3">
    <source>
        <dbReference type="Proteomes" id="UP000246077"/>
    </source>
</evidence>
<dbReference type="CDD" id="cd07987">
    <property type="entry name" value="LPLAT_MGAT-like"/>
    <property type="match status" value="1"/>
</dbReference>
<proteinExistence type="predicted"/>
<dbReference type="PANTHER" id="PTHR22753">
    <property type="entry name" value="TRANSMEMBRANE PROTEIN 68"/>
    <property type="match status" value="1"/>
</dbReference>
<name>A0A317DZ32_9PROT</name>
<keyword evidence="2" id="KW-0808">Transferase</keyword>
<reference evidence="3" key="1">
    <citation type="submission" date="2018-05" db="EMBL/GenBank/DDBJ databases">
        <title>Zavarzinia sp. HR-AS.</title>
        <authorList>
            <person name="Lee Y."/>
            <person name="Jeon C.O."/>
        </authorList>
    </citation>
    <scope>NUCLEOTIDE SEQUENCE [LARGE SCALE GENOMIC DNA]</scope>
    <source>
        <strain evidence="3">DSM 1231</strain>
    </source>
</reference>
<dbReference type="Proteomes" id="UP000246077">
    <property type="component" value="Unassembled WGS sequence"/>
</dbReference>
<dbReference type="InterPro" id="IPR002123">
    <property type="entry name" value="Plipid/glycerol_acylTrfase"/>
</dbReference>
<keyword evidence="2" id="KW-0012">Acyltransferase</keyword>
<keyword evidence="3" id="KW-1185">Reference proteome</keyword>
<dbReference type="OrthoDB" id="1113830at2"/>
<dbReference type="AlphaFoldDB" id="A0A317DZ32"/>
<sequence>MTQAENTAGIEAALAYRHPPAAQMRRAMAVPRAWFHPEFLGLKALDLSRPALFVGNHTLFGLTDAPLMIEHLYTRHGAMLRGLGDRGHFKVPFWGEFLGRYGMVLGSPEICSALMRAGRHILVFPGGAREVMRRRGEAYKLIWKQRTGFARLAIAHGYDIIPFGVVGPDESYRILFDADDMTRPGWRRDLMERSGLMKLTRGGDFLPPAVLGLGPTLIPRPQRYYFGFGDRIPTGEIRGRQDDKDAVWSLRETVAAAVEGQIDRLRHHREQDRPRTWSRLRRWLAPLQQ</sequence>
<dbReference type="GO" id="GO:0016020">
    <property type="term" value="C:membrane"/>
    <property type="evidence" value="ECO:0007669"/>
    <property type="project" value="TreeGrafter"/>
</dbReference>
<organism evidence="2 3">
    <name type="scientific">Zavarzinia compransoris</name>
    <dbReference type="NCBI Taxonomy" id="1264899"/>
    <lineage>
        <taxon>Bacteria</taxon>
        <taxon>Pseudomonadati</taxon>
        <taxon>Pseudomonadota</taxon>
        <taxon>Alphaproteobacteria</taxon>
        <taxon>Rhodospirillales</taxon>
        <taxon>Zavarziniaceae</taxon>
        <taxon>Zavarzinia</taxon>
    </lineage>
</organism>
<evidence type="ECO:0000259" key="1">
    <source>
        <dbReference type="SMART" id="SM00563"/>
    </source>
</evidence>
<evidence type="ECO:0000313" key="2">
    <source>
        <dbReference type="EMBL" id="PWR18303.1"/>
    </source>
</evidence>
<dbReference type="PANTHER" id="PTHR22753:SF14">
    <property type="entry name" value="MONOACYLGLYCEROL_DIACYLGLYCEROL O-ACYLTRANSFERASE"/>
    <property type="match status" value="1"/>
</dbReference>
<dbReference type="RefSeq" id="WP_109923010.1">
    <property type="nucleotide sequence ID" value="NZ_QGLF01000006.1"/>
</dbReference>
<dbReference type="SMART" id="SM00563">
    <property type="entry name" value="PlsC"/>
    <property type="match status" value="1"/>
</dbReference>
<dbReference type="Pfam" id="PF01553">
    <property type="entry name" value="Acyltransferase"/>
    <property type="match status" value="1"/>
</dbReference>
<comment type="caution">
    <text evidence="2">The sequence shown here is derived from an EMBL/GenBank/DDBJ whole genome shotgun (WGS) entry which is preliminary data.</text>
</comment>